<name>A0A0R1S573_9LACO</name>
<dbReference type="AlphaFoldDB" id="A0A0R1S573"/>
<dbReference type="OrthoDB" id="4966203at2"/>
<feature type="transmembrane region" description="Helical" evidence="1">
    <location>
        <begin position="192"/>
        <end position="210"/>
    </location>
</feature>
<organism evidence="2 3">
    <name type="scientific">Latilactobacillus fuchuensis DSM 14340 = JCM 11249</name>
    <dbReference type="NCBI Taxonomy" id="1423747"/>
    <lineage>
        <taxon>Bacteria</taxon>
        <taxon>Bacillati</taxon>
        <taxon>Bacillota</taxon>
        <taxon>Bacilli</taxon>
        <taxon>Lactobacillales</taxon>
        <taxon>Lactobacillaceae</taxon>
        <taxon>Latilactobacillus</taxon>
    </lineage>
</organism>
<evidence type="ECO:0000313" key="3">
    <source>
        <dbReference type="Proteomes" id="UP000051264"/>
    </source>
</evidence>
<evidence type="ECO:0000256" key="1">
    <source>
        <dbReference type="SAM" id="Phobius"/>
    </source>
</evidence>
<evidence type="ECO:0000313" key="2">
    <source>
        <dbReference type="EMBL" id="KRL61557.1"/>
    </source>
</evidence>
<comment type="caution">
    <text evidence="2">The sequence shown here is derived from an EMBL/GenBank/DDBJ whole genome shotgun (WGS) entry which is preliminary data.</text>
</comment>
<proteinExistence type="predicted"/>
<dbReference type="EMBL" id="AZEX01000017">
    <property type="protein sequence ID" value="KRL61557.1"/>
    <property type="molecule type" value="Genomic_DNA"/>
</dbReference>
<accession>A0A0R1S573</accession>
<dbReference type="PATRIC" id="fig|1423747.3.peg.657"/>
<keyword evidence="1" id="KW-0812">Transmembrane</keyword>
<keyword evidence="1" id="KW-1133">Transmembrane helix</keyword>
<reference evidence="2 3" key="1">
    <citation type="journal article" date="2015" name="Genome Announc.">
        <title>Expanding the biotechnology potential of lactobacilli through comparative genomics of 213 strains and associated genera.</title>
        <authorList>
            <person name="Sun Z."/>
            <person name="Harris H.M."/>
            <person name="McCann A."/>
            <person name="Guo C."/>
            <person name="Argimon S."/>
            <person name="Zhang W."/>
            <person name="Yang X."/>
            <person name="Jeffery I.B."/>
            <person name="Cooney J.C."/>
            <person name="Kagawa T.F."/>
            <person name="Liu W."/>
            <person name="Song Y."/>
            <person name="Salvetti E."/>
            <person name="Wrobel A."/>
            <person name="Rasinkangas P."/>
            <person name="Parkhill J."/>
            <person name="Rea M.C."/>
            <person name="O'Sullivan O."/>
            <person name="Ritari J."/>
            <person name="Douillard F.P."/>
            <person name="Paul Ross R."/>
            <person name="Yang R."/>
            <person name="Briner A.E."/>
            <person name="Felis G.E."/>
            <person name="de Vos W.M."/>
            <person name="Barrangou R."/>
            <person name="Klaenhammer T.R."/>
            <person name="Caufield P.W."/>
            <person name="Cui Y."/>
            <person name="Zhang H."/>
            <person name="O'Toole P.W."/>
        </authorList>
    </citation>
    <scope>NUCLEOTIDE SEQUENCE [LARGE SCALE GENOMIC DNA]</scope>
    <source>
        <strain evidence="2 3">DSM 14340</strain>
    </source>
</reference>
<protein>
    <submittedName>
        <fullName evidence="2">Membrane protein</fullName>
    </submittedName>
</protein>
<dbReference type="InterPro" id="IPR014509">
    <property type="entry name" value="YjdF-like"/>
</dbReference>
<feature type="transmembrane region" description="Helical" evidence="1">
    <location>
        <begin position="105"/>
        <end position="125"/>
    </location>
</feature>
<keyword evidence="1" id="KW-0472">Membrane</keyword>
<dbReference type="STRING" id="1423747.FC69_GL000642"/>
<dbReference type="RefSeq" id="WP_056950115.1">
    <property type="nucleotide sequence ID" value="NZ_AZEX01000017.1"/>
</dbReference>
<feature type="transmembrane region" description="Helical" evidence="1">
    <location>
        <begin position="12"/>
        <end position="30"/>
    </location>
</feature>
<sequence>MVKQKRTLRWVDWVYLFTMGSQLIYIIFYLEQLINRPTENAGLAFAILQVVAGLIIATLPILIERFMPYRFPEILYAVYLAFVYCSILLGTGLHFYSRFIYWDKFLHVLSAGLLAGLGYTIFNILISKQQRQTMSALLMSLFSLTFGSTVGILWEFYEFTGDHFLGLNMQRFMVGGKLLQGQAALVDTMGDLLADVLGSLLISVIGYYCIKYNRDWLDKLRSKISSLS</sequence>
<dbReference type="eggNOG" id="ENOG5032ZGM">
    <property type="taxonomic scope" value="Bacteria"/>
</dbReference>
<feature type="transmembrane region" description="Helical" evidence="1">
    <location>
        <begin position="137"/>
        <end position="157"/>
    </location>
</feature>
<gene>
    <name evidence="2" type="ORF">FC69_GL000642</name>
</gene>
<dbReference type="Proteomes" id="UP000051264">
    <property type="component" value="Unassembled WGS sequence"/>
</dbReference>
<feature type="transmembrane region" description="Helical" evidence="1">
    <location>
        <begin position="74"/>
        <end position="93"/>
    </location>
</feature>
<feature type="transmembrane region" description="Helical" evidence="1">
    <location>
        <begin position="42"/>
        <end position="62"/>
    </location>
</feature>
<dbReference type="Pfam" id="PF09997">
    <property type="entry name" value="DUF2238"/>
    <property type="match status" value="1"/>
</dbReference>